<feature type="chain" id="PRO_5001729433" evidence="1">
    <location>
        <begin position="22"/>
        <end position="168"/>
    </location>
</feature>
<organism evidence="2 3">
    <name type="scientific">Stylonychia lemnae</name>
    <name type="common">Ciliate</name>
    <dbReference type="NCBI Taxonomy" id="5949"/>
    <lineage>
        <taxon>Eukaryota</taxon>
        <taxon>Sar</taxon>
        <taxon>Alveolata</taxon>
        <taxon>Ciliophora</taxon>
        <taxon>Intramacronucleata</taxon>
        <taxon>Spirotrichea</taxon>
        <taxon>Stichotrichia</taxon>
        <taxon>Sporadotrichida</taxon>
        <taxon>Oxytrichidae</taxon>
        <taxon>Stylonychinae</taxon>
        <taxon>Stylonychia</taxon>
    </lineage>
</organism>
<accession>A0A078AIJ3</accession>
<proteinExistence type="predicted"/>
<dbReference type="AlphaFoldDB" id="A0A078AIJ3"/>
<dbReference type="CDD" id="cd22935">
    <property type="entry name" value="SctA-like"/>
    <property type="match status" value="1"/>
</dbReference>
<protein>
    <submittedName>
        <fullName evidence="2">Uncharacterized protein</fullName>
    </submittedName>
</protein>
<dbReference type="InParanoid" id="A0A078AIJ3"/>
<keyword evidence="3" id="KW-1185">Reference proteome</keyword>
<dbReference type="EMBL" id="CCKQ01010513">
    <property type="protein sequence ID" value="CDW82039.1"/>
    <property type="molecule type" value="Genomic_DNA"/>
</dbReference>
<dbReference type="OrthoDB" id="292893at2759"/>
<evidence type="ECO:0000313" key="3">
    <source>
        <dbReference type="Proteomes" id="UP000039865"/>
    </source>
</evidence>
<name>A0A078AIJ3_STYLE</name>
<evidence type="ECO:0000256" key="1">
    <source>
        <dbReference type="SAM" id="SignalP"/>
    </source>
</evidence>
<evidence type="ECO:0000313" key="2">
    <source>
        <dbReference type="EMBL" id="CDW82039.1"/>
    </source>
</evidence>
<gene>
    <name evidence="2" type="primary">Contig13998.g14937</name>
    <name evidence="2" type="ORF">STYLEM_11064</name>
</gene>
<reference evidence="2 3" key="1">
    <citation type="submission" date="2014-06" db="EMBL/GenBank/DDBJ databases">
        <authorList>
            <person name="Swart Estienne"/>
        </authorList>
    </citation>
    <scope>NUCLEOTIDE SEQUENCE [LARGE SCALE GENOMIC DNA]</scope>
    <source>
        <strain evidence="2 3">130c</strain>
    </source>
</reference>
<sequence>MQKSFALTLLLSALCVHQSSAIGVTGVIEVIAGITDGIIQKDDLSEFQKCITDAESLETYIDQAIGDFEEGGLAGYSEALMQVQQLIMALPSRVQTCESIHEDLTKLGQWAEIFLEPATFIKTVSENLIFNYSTIGKDVDVAMTDYKTNDFFDFGEKLGEILIVATKQ</sequence>
<keyword evidence="1" id="KW-0732">Signal</keyword>
<feature type="signal peptide" evidence="1">
    <location>
        <begin position="1"/>
        <end position="21"/>
    </location>
</feature>
<dbReference type="Proteomes" id="UP000039865">
    <property type="component" value="Unassembled WGS sequence"/>
</dbReference>